<protein>
    <recommendedName>
        <fullName evidence="2">histidine kinase</fullName>
        <ecNumber evidence="2">2.7.13.3</ecNumber>
    </recommendedName>
</protein>
<keyword evidence="8" id="KW-0472">Membrane</keyword>
<dbReference type="InterPro" id="IPR036890">
    <property type="entry name" value="HATPase_C_sf"/>
</dbReference>
<evidence type="ECO:0000256" key="7">
    <source>
        <dbReference type="PROSITE-ProRule" id="PRU00169"/>
    </source>
</evidence>
<evidence type="ECO:0000256" key="5">
    <source>
        <dbReference type="ARBA" id="ARBA00022777"/>
    </source>
</evidence>
<dbReference type="NCBIfam" id="TIGR00229">
    <property type="entry name" value="sensory_box"/>
    <property type="match status" value="3"/>
</dbReference>
<dbReference type="FunFam" id="3.30.565.10:FF:000010">
    <property type="entry name" value="Sensor histidine kinase RcsC"/>
    <property type="match status" value="1"/>
</dbReference>
<feature type="domain" description="PAS" evidence="11">
    <location>
        <begin position="186"/>
        <end position="256"/>
    </location>
</feature>
<dbReference type="Gene3D" id="1.10.287.130">
    <property type="match status" value="1"/>
</dbReference>
<dbReference type="CDD" id="cd00082">
    <property type="entry name" value="HisKA"/>
    <property type="match status" value="1"/>
</dbReference>
<dbReference type="PRINTS" id="PR00344">
    <property type="entry name" value="BCTRLSENSOR"/>
</dbReference>
<keyword evidence="3 7" id="KW-0597">Phosphoprotein</keyword>
<proteinExistence type="predicted"/>
<dbReference type="GO" id="GO:0009927">
    <property type="term" value="F:histidine phosphotransfer kinase activity"/>
    <property type="evidence" value="ECO:0007669"/>
    <property type="project" value="TreeGrafter"/>
</dbReference>
<evidence type="ECO:0000256" key="6">
    <source>
        <dbReference type="ARBA" id="ARBA00023012"/>
    </source>
</evidence>
<organism evidence="13 14">
    <name type="scientific">Candidatus Lambdaproteobacteria bacterium RIFOXYD2_FULL_50_16</name>
    <dbReference type="NCBI Taxonomy" id="1817772"/>
    <lineage>
        <taxon>Bacteria</taxon>
        <taxon>Pseudomonadati</taxon>
        <taxon>Pseudomonadota</taxon>
        <taxon>Candidatus Lambdaproteobacteria</taxon>
    </lineage>
</organism>
<feature type="domain" description="PAC" evidence="12">
    <location>
        <begin position="615"/>
        <end position="669"/>
    </location>
</feature>
<dbReference type="SUPFAM" id="SSF52172">
    <property type="entry name" value="CheY-like"/>
    <property type="match status" value="1"/>
</dbReference>
<dbReference type="GO" id="GO:0005886">
    <property type="term" value="C:plasma membrane"/>
    <property type="evidence" value="ECO:0007669"/>
    <property type="project" value="TreeGrafter"/>
</dbReference>
<dbReference type="SUPFAM" id="SSF47384">
    <property type="entry name" value="Homodimeric domain of signal transducing histidine kinase"/>
    <property type="match status" value="1"/>
</dbReference>
<dbReference type="STRING" id="1817772.A2527_00325"/>
<feature type="domain" description="PAC" evidence="12">
    <location>
        <begin position="130"/>
        <end position="185"/>
    </location>
</feature>
<dbReference type="SUPFAM" id="SSF55785">
    <property type="entry name" value="PYP-like sensor domain (PAS domain)"/>
    <property type="match status" value="5"/>
</dbReference>
<dbReference type="Pfam" id="PF08448">
    <property type="entry name" value="PAS_4"/>
    <property type="match status" value="3"/>
</dbReference>
<dbReference type="Pfam" id="PF08447">
    <property type="entry name" value="PAS_3"/>
    <property type="match status" value="1"/>
</dbReference>
<dbReference type="Pfam" id="PF02518">
    <property type="entry name" value="HATPase_c"/>
    <property type="match status" value="1"/>
</dbReference>
<dbReference type="EC" id="2.7.13.3" evidence="2"/>
<dbReference type="Gene3D" id="3.30.450.20">
    <property type="entry name" value="PAS domain"/>
    <property type="match status" value="5"/>
</dbReference>
<dbReference type="GO" id="GO:0000155">
    <property type="term" value="F:phosphorelay sensor kinase activity"/>
    <property type="evidence" value="ECO:0007669"/>
    <property type="project" value="InterPro"/>
</dbReference>
<dbReference type="SMART" id="SM00388">
    <property type="entry name" value="HisKA"/>
    <property type="match status" value="1"/>
</dbReference>
<keyword evidence="5" id="KW-0418">Kinase</keyword>
<evidence type="ECO:0000313" key="14">
    <source>
        <dbReference type="Proteomes" id="UP000178449"/>
    </source>
</evidence>
<dbReference type="PROSITE" id="PS50110">
    <property type="entry name" value="RESPONSE_REGULATORY"/>
    <property type="match status" value="1"/>
</dbReference>
<name>A0A1F6GFJ0_9PROT</name>
<evidence type="ECO:0000313" key="13">
    <source>
        <dbReference type="EMBL" id="OGG96859.1"/>
    </source>
</evidence>
<dbReference type="PROSITE" id="PS50113">
    <property type="entry name" value="PAC"/>
    <property type="match status" value="3"/>
</dbReference>
<dbReference type="InterPro" id="IPR013655">
    <property type="entry name" value="PAS_fold_3"/>
</dbReference>
<evidence type="ECO:0000256" key="4">
    <source>
        <dbReference type="ARBA" id="ARBA00022679"/>
    </source>
</evidence>
<dbReference type="CDD" id="cd17546">
    <property type="entry name" value="REC_hyHK_CKI1_RcsC-like"/>
    <property type="match status" value="1"/>
</dbReference>
<dbReference type="SUPFAM" id="SSF55874">
    <property type="entry name" value="ATPase domain of HSP90 chaperone/DNA topoisomerase II/histidine kinase"/>
    <property type="match status" value="1"/>
</dbReference>
<evidence type="ECO:0000259" key="12">
    <source>
        <dbReference type="PROSITE" id="PS50113"/>
    </source>
</evidence>
<dbReference type="InterPro" id="IPR005467">
    <property type="entry name" value="His_kinase_dom"/>
</dbReference>
<dbReference type="PROSITE" id="PS50109">
    <property type="entry name" value="HIS_KIN"/>
    <property type="match status" value="1"/>
</dbReference>
<evidence type="ECO:0000259" key="11">
    <source>
        <dbReference type="PROSITE" id="PS50112"/>
    </source>
</evidence>
<accession>A0A1F6GFJ0</accession>
<feature type="transmembrane region" description="Helical" evidence="8">
    <location>
        <begin position="30"/>
        <end position="50"/>
    </location>
</feature>
<comment type="caution">
    <text evidence="13">The sequence shown here is derived from an EMBL/GenBank/DDBJ whole genome shotgun (WGS) entry which is preliminary data.</text>
</comment>
<dbReference type="InterPro" id="IPR000014">
    <property type="entry name" value="PAS"/>
</dbReference>
<gene>
    <name evidence="13" type="ORF">A2527_00325</name>
</gene>
<feature type="domain" description="PAC" evidence="12">
    <location>
        <begin position="490"/>
        <end position="542"/>
    </location>
</feature>
<feature type="modified residue" description="4-aspartylphosphate" evidence="7">
    <location>
        <position position="984"/>
    </location>
</feature>
<dbReference type="SMART" id="SM00091">
    <property type="entry name" value="PAS"/>
    <property type="match status" value="5"/>
</dbReference>
<keyword evidence="8" id="KW-0812">Transmembrane</keyword>
<dbReference type="CDD" id="cd00130">
    <property type="entry name" value="PAS"/>
    <property type="match status" value="2"/>
</dbReference>
<dbReference type="Proteomes" id="UP000178449">
    <property type="component" value="Unassembled WGS sequence"/>
</dbReference>
<dbReference type="EMBL" id="MFNE01000008">
    <property type="protein sequence ID" value="OGG96859.1"/>
    <property type="molecule type" value="Genomic_DNA"/>
</dbReference>
<dbReference type="AlphaFoldDB" id="A0A1F6GFJ0"/>
<dbReference type="InterPro" id="IPR001610">
    <property type="entry name" value="PAC"/>
</dbReference>
<dbReference type="InterPro" id="IPR013656">
    <property type="entry name" value="PAS_4"/>
</dbReference>
<dbReference type="InterPro" id="IPR004358">
    <property type="entry name" value="Sig_transdc_His_kin-like_C"/>
</dbReference>
<dbReference type="InterPro" id="IPR036097">
    <property type="entry name" value="HisK_dim/P_sf"/>
</dbReference>
<evidence type="ECO:0000256" key="2">
    <source>
        <dbReference type="ARBA" id="ARBA00012438"/>
    </source>
</evidence>
<dbReference type="PANTHER" id="PTHR43047:SF72">
    <property type="entry name" value="OSMOSENSING HISTIDINE PROTEIN KINASE SLN1"/>
    <property type="match status" value="1"/>
</dbReference>
<reference evidence="13 14" key="1">
    <citation type="journal article" date="2016" name="Nat. Commun.">
        <title>Thousands of microbial genomes shed light on interconnected biogeochemical processes in an aquifer system.</title>
        <authorList>
            <person name="Anantharaman K."/>
            <person name="Brown C.T."/>
            <person name="Hug L.A."/>
            <person name="Sharon I."/>
            <person name="Castelle C.J."/>
            <person name="Probst A.J."/>
            <person name="Thomas B.C."/>
            <person name="Singh A."/>
            <person name="Wilkins M.J."/>
            <person name="Karaoz U."/>
            <person name="Brodie E.L."/>
            <person name="Williams K.H."/>
            <person name="Hubbard S.S."/>
            <person name="Banfield J.F."/>
        </authorList>
    </citation>
    <scope>NUCLEOTIDE SEQUENCE [LARGE SCALE GENOMIC DNA]</scope>
</reference>
<evidence type="ECO:0000259" key="10">
    <source>
        <dbReference type="PROSITE" id="PS50110"/>
    </source>
</evidence>
<dbReference type="InterPro" id="IPR011006">
    <property type="entry name" value="CheY-like_superfamily"/>
</dbReference>
<dbReference type="InterPro" id="IPR001789">
    <property type="entry name" value="Sig_transdc_resp-reg_receiver"/>
</dbReference>
<feature type="domain" description="Histidine kinase" evidence="9">
    <location>
        <begin position="687"/>
        <end position="910"/>
    </location>
</feature>
<comment type="catalytic activity">
    <reaction evidence="1">
        <text>ATP + protein L-histidine = ADP + protein N-phospho-L-histidine.</text>
        <dbReference type="EC" id="2.7.13.3"/>
    </reaction>
</comment>
<evidence type="ECO:0000256" key="3">
    <source>
        <dbReference type="ARBA" id="ARBA00022553"/>
    </source>
</evidence>
<dbReference type="SMART" id="SM00086">
    <property type="entry name" value="PAC"/>
    <property type="match status" value="3"/>
</dbReference>
<dbReference type="InterPro" id="IPR003594">
    <property type="entry name" value="HATPase_dom"/>
</dbReference>
<evidence type="ECO:0000256" key="1">
    <source>
        <dbReference type="ARBA" id="ARBA00000085"/>
    </source>
</evidence>
<keyword evidence="4" id="KW-0808">Transferase</keyword>
<dbReference type="PANTHER" id="PTHR43047">
    <property type="entry name" value="TWO-COMPONENT HISTIDINE PROTEIN KINASE"/>
    <property type="match status" value="1"/>
</dbReference>
<dbReference type="CDD" id="cd16922">
    <property type="entry name" value="HATPase_EvgS-ArcB-TorS-like"/>
    <property type="match status" value="1"/>
</dbReference>
<dbReference type="SMART" id="SM00448">
    <property type="entry name" value="REC"/>
    <property type="match status" value="1"/>
</dbReference>
<feature type="domain" description="PAS" evidence="11">
    <location>
        <begin position="61"/>
        <end position="107"/>
    </location>
</feature>
<dbReference type="Gene3D" id="3.30.565.10">
    <property type="entry name" value="Histidine kinase-like ATPase, C-terminal domain"/>
    <property type="match status" value="1"/>
</dbReference>
<dbReference type="InterPro" id="IPR003661">
    <property type="entry name" value="HisK_dim/P_dom"/>
</dbReference>
<feature type="domain" description="PAS" evidence="11">
    <location>
        <begin position="419"/>
        <end position="489"/>
    </location>
</feature>
<sequence length="1156" mass="129305">MNNTKSLLLILFLIPEPLWAAVERPSPPWVLIGVLFLALTALAMVSALYWRARKLPQSTLLAQLYFEVVQNSSNAVYAKDLKGRYLMLNKAALAQLGQPIENLIGKTDTEISGELLGSKIAGEDRQALAQDKSLFFEDKIEFQGARRWFVTNRFPLKDPKGEAFGVCGISVEITAPMRIQEEIENRERSFQHLFERHGAMMWLIDPNNWQVVMANEAAQEFFGVDAENILKCTLTQFSNSSEAELREHLGEVLSAGRATFAGVFKSGSGELRTLRSRASLIEFGQRQLIFSIMSDITVHQKNQESLVESEARFSLLSRVTFEPILIFEDGKLTDLNLAAERFFRSPIEELKGSSFLELFPKAEALVPGQKMDLSGEQEGQFYFWELTPESMFHQGKEKTVVALNDLTQIKKGQAELEANHRYLQLLIEVIPAPFFHKSPSGLLVNCNRAFLELLGKNRGECIGQSMATLLPPSVVARVEEEEAKLSQNEPAQSFEMELSLGTQRQLLCSHAQLYNTQGSFQGVVGVMFDITQRKQALLELEKTQSRLDRVIQGSRDGIWEWELAGPSFYFSPRFLELLELEEIPSGTESWAQILPSAEFNKATKVITEDMALGKNEVEHLMEIPLRSGQSRWLRLRGAVSYDAKGKPVRLSGVLGDLTPFKEAEARLEEAKQKAETAALAKAEFLTNMSHEIRTPMNAVLGFAELLATEIEDPIHQGYLSSIKKGGQSLLTLINDILDLSRFEAGKLQLRLESVNTRELFKDVADIFGPKFSQKGLWLKLELDPDLPSWIVVDDVRLRQILFNLVGNAVKFTEQGGVRLAVKARQKDQVMLSCELVISVIDTGIGIDSLDRNFLFEAFAQAPTGRPKAAEGTGLGLAITEKLVHIMGGQIEVESQPGQGSRFTVVLPGVNIGKKMSHTEIEGQIQSYPQRFQPAEILIVDDIETNRLLVKEALKHSGLNCREAENGQQALILSEALVPDLILMDLRMPVLGGEEAATQIRANSRLKGIPLVAMTASIMGRPERLLENGLFDEILHKPIRFDRLFITLARFLKAKVEPEVAKGPSFLEAPTKNPGTRALNRLKPLENSYPSVLEGQNFDQIAQFGRRITEIAFDLGIKPLEDYGRNLLFLVQVFEIGQLNIRLKEFPLIMAKLREAP</sequence>
<dbReference type="Gene3D" id="3.40.50.2300">
    <property type="match status" value="1"/>
</dbReference>
<keyword evidence="6" id="KW-0902">Two-component regulatory system</keyword>
<evidence type="ECO:0000259" key="9">
    <source>
        <dbReference type="PROSITE" id="PS50109"/>
    </source>
</evidence>
<dbReference type="PROSITE" id="PS50112">
    <property type="entry name" value="PAS"/>
    <property type="match status" value="3"/>
</dbReference>
<dbReference type="SMART" id="SM00387">
    <property type="entry name" value="HATPase_c"/>
    <property type="match status" value="1"/>
</dbReference>
<keyword evidence="8" id="KW-1133">Transmembrane helix</keyword>
<dbReference type="InterPro" id="IPR000700">
    <property type="entry name" value="PAS-assoc_C"/>
</dbReference>
<feature type="domain" description="Response regulatory" evidence="10">
    <location>
        <begin position="935"/>
        <end position="1051"/>
    </location>
</feature>
<dbReference type="InterPro" id="IPR035965">
    <property type="entry name" value="PAS-like_dom_sf"/>
</dbReference>
<evidence type="ECO:0000256" key="8">
    <source>
        <dbReference type="SAM" id="Phobius"/>
    </source>
</evidence>
<dbReference type="Pfam" id="PF00072">
    <property type="entry name" value="Response_reg"/>
    <property type="match status" value="1"/>
</dbReference>
<dbReference type="Pfam" id="PF00512">
    <property type="entry name" value="HisKA"/>
    <property type="match status" value="1"/>
</dbReference>